<evidence type="ECO:0000313" key="2">
    <source>
        <dbReference type="EMBL" id="OWJ73880.1"/>
    </source>
</evidence>
<evidence type="ECO:0000313" key="4">
    <source>
        <dbReference type="Proteomes" id="UP000196640"/>
    </source>
</evidence>
<feature type="region of interest" description="Disordered" evidence="1">
    <location>
        <begin position="515"/>
        <end position="557"/>
    </location>
</feature>
<dbReference type="RefSeq" id="WP_035745010.1">
    <property type="nucleotide sequence ID" value="NZ_JFGS01000017.1"/>
</dbReference>
<evidence type="ECO:0000313" key="5">
    <source>
        <dbReference type="Proteomes" id="UP000214673"/>
    </source>
</evidence>
<gene>
    <name evidence="3" type="ORF">CDV52_09955</name>
    <name evidence="2" type="ORF">CDV53_14210</name>
</gene>
<feature type="region of interest" description="Disordered" evidence="1">
    <location>
        <begin position="789"/>
        <end position="811"/>
    </location>
</feature>
<dbReference type="AlphaFoldDB" id="A0A212AQR2"/>
<sequence>MAENALTFRVEANILALEKSLARMEAQVTRRANQVEKRFANMNKGVSESIAKSGEAIAKTAAGSADVFGAELERLKTKFDPIYAASQAYAKELGELDKAHRMGAISAAQYEAALEKMNRAYGAGASSGSGRAGAAAMAAEMDTLRQKFDPLYAASKRYEAELDVLNRAQQMGAISARQYETALETLNKEYASFAVAGNKATGVVGKLSNVTGQQRFIIQNTAAQFGDMAVQLGAGTSILQVMGQQLPQVLGPLGTFGALAGVAAAVIFPLLNAMGLFGDESADVAKRLKEVNTAISDLRSITSQYADGDLTKLRDKYGEVTEQLWQMVEAQRTLARIDARQALDTAIGGITEVSQPGMIDSLRGYAASETGQLRFLRDELSLTDEQARQLYDALNALGTAAGPQEQLTAFEQLRALAADMLLSQEDLSAEQLTLLKNIVAGEDATRQLVAATAEIAPGITTAADEANRLASNLLDAMSLRNRLAQENTGGGRGEINPWNYREPDPNVFTMDDVSSWEREQAEARRKAESEARKAARKAQTESEKDAKRAAKEMARDAEQVFNSTRTAAEQYALEMDKLNVLLKAGAISQDTYNRAAQSLGDEFTQAGHFASAVSDELRSSFSGLFDGIVSGSQNAGEAISDLARRLAAMAAQEATFRLLGSLMPNVFGSSGFVPLVRAAGGGYISGPGSATSDSVPAMLSDGEFVVRASATRQNRALLEAINSGGLRGFASGGYVGPSSMSYPSRQGGGNIQIVNQTTGRVDRVDQETTRSANGRETTKLVMQEVNRGISSGMADKSLRQRNGLRTSVTKR</sequence>
<comment type="caution">
    <text evidence="3">The sequence shown here is derived from an EMBL/GenBank/DDBJ whole genome shotgun (WGS) entry which is preliminary data.</text>
</comment>
<evidence type="ECO:0000313" key="3">
    <source>
        <dbReference type="EMBL" id="OWJ83824.1"/>
    </source>
</evidence>
<dbReference type="OrthoDB" id="7710249at2"/>
<dbReference type="EMBL" id="NIPX01000015">
    <property type="protein sequence ID" value="OWJ83824.1"/>
    <property type="molecule type" value="Genomic_DNA"/>
</dbReference>
<dbReference type="Proteomes" id="UP000214673">
    <property type="component" value="Unassembled WGS sequence"/>
</dbReference>
<accession>A0A212AQR2</accession>
<evidence type="ECO:0008006" key="6">
    <source>
        <dbReference type="Google" id="ProtNLM"/>
    </source>
</evidence>
<dbReference type="Proteomes" id="UP000196640">
    <property type="component" value="Unassembled WGS sequence"/>
</dbReference>
<proteinExistence type="predicted"/>
<protein>
    <recommendedName>
        <fullName evidence="6">Bacteriophage tail tape measure N-terminal domain-containing protein</fullName>
    </recommendedName>
</protein>
<evidence type="ECO:0000256" key="1">
    <source>
        <dbReference type="SAM" id="MobiDB-lite"/>
    </source>
</evidence>
<organism evidence="3 4">
    <name type="scientific">Haematobacter missouriensis</name>
    <dbReference type="NCBI Taxonomy" id="366616"/>
    <lineage>
        <taxon>Bacteria</taxon>
        <taxon>Pseudomonadati</taxon>
        <taxon>Pseudomonadota</taxon>
        <taxon>Alphaproteobacteria</taxon>
        <taxon>Rhodobacterales</taxon>
        <taxon>Paracoccaceae</taxon>
        <taxon>Haematobacter</taxon>
    </lineage>
</organism>
<dbReference type="EMBL" id="NIPV01000086">
    <property type="protein sequence ID" value="OWJ73880.1"/>
    <property type="molecule type" value="Genomic_DNA"/>
</dbReference>
<keyword evidence="5" id="KW-1185">Reference proteome</keyword>
<reference evidence="4 5" key="1">
    <citation type="submission" date="2016-11" db="EMBL/GenBank/DDBJ databases">
        <title>Comparison of Traditional DNA-DNA Hybridization with In Silico Genomic Analysis.</title>
        <authorList>
            <person name="Nicholson A.C."/>
            <person name="Sammons S."/>
            <person name="Humrighouse B.W."/>
            <person name="Graziano J."/>
            <person name="Lasker B."/>
            <person name="Whitney A.M."/>
            <person name="Mcquiston J.R."/>
        </authorList>
    </citation>
    <scope>NUCLEOTIDE SEQUENCE [LARGE SCALE GENOMIC DNA]</scope>
    <source>
        <strain evidence="2 5">H1892</strain>
        <strain evidence="3 4">H2381</strain>
    </source>
</reference>
<dbReference type="STRING" id="366616.CG51_05805"/>
<name>A0A212AQR2_9RHOB</name>